<keyword evidence="2" id="KW-0378">Hydrolase</keyword>
<evidence type="ECO:0000259" key="1">
    <source>
        <dbReference type="Pfam" id="PF07969"/>
    </source>
</evidence>
<dbReference type="PANTHER" id="PTHR22642">
    <property type="entry name" value="IMIDAZOLONEPROPIONASE"/>
    <property type="match status" value="1"/>
</dbReference>
<dbReference type="GO" id="GO:0016787">
    <property type="term" value="F:hydrolase activity"/>
    <property type="evidence" value="ECO:0007669"/>
    <property type="project" value="UniProtKB-KW"/>
</dbReference>
<dbReference type="InterPro" id="IPR013108">
    <property type="entry name" value="Amidohydro_3"/>
</dbReference>
<accession>A0A7J0EVN3</accession>
<dbReference type="AlphaFoldDB" id="A0A7J0EVN3"/>
<keyword evidence="3" id="KW-1185">Reference proteome</keyword>
<protein>
    <submittedName>
        <fullName evidence="2">Amidohydrolase family</fullName>
    </submittedName>
</protein>
<dbReference type="Proteomes" id="UP000585474">
    <property type="component" value="Unassembled WGS sequence"/>
</dbReference>
<organism evidence="2 3">
    <name type="scientific">Actinidia rufa</name>
    <dbReference type="NCBI Taxonomy" id="165716"/>
    <lineage>
        <taxon>Eukaryota</taxon>
        <taxon>Viridiplantae</taxon>
        <taxon>Streptophyta</taxon>
        <taxon>Embryophyta</taxon>
        <taxon>Tracheophyta</taxon>
        <taxon>Spermatophyta</taxon>
        <taxon>Magnoliopsida</taxon>
        <taxon>eudicotyledons</taxon>
        <taxon>Gunneridae</taxon>
        <taxon>Pentapetalae</taxon>
        <taxon>asterids</taxon>
        <taxon>Ericales</taxon>
        <taxon>Actinidiaceae</taxon>
        <taxon>Actinidia</taxon>
    </lineage>
</organism>
<feature type="domain" description="Amidohydrolase 3" evidence="1">
    <location>
        <begin position="54"/>
        <end position="160"/>
    </location>
</feature>
<reference evidence="2 3" key="1">
    <citation type="submission" date="2019-07" db="EMBL/GenBank/DDBJ databases">
        <title>De Novo Assembly of kiwifruit Actinidia rufa.</title>
        <authorList>
            <person name="Sugita-Konishi S."/>
            <person name="Sato K."/>
            <person name="Mori E."/>
            <person name="Abe Y."/>
            <person name="Kisaki G."/>
            <person name="Hamano K."/>
            <person name="Suezawa K."/>
            <person name="Otani M."/>
            <person name="Fukuda T."/>
            <person name="Manabe T."/>
            <person name="Gomi K."/>
            <person name="Tabuchi M."/>
            <person name="Akimitsu K."/>
            <person name="Kataoka I."/>
        </authorList>
    </citation>
    <scope>NUCLEOTIDE SEQUENCE [LARGE SCALE GENOMIC DNA]</scope>
    <source>
        <strain evidence="3">cv. Fuchu</strain>
    </source>
</reference>
<dbReference type="PANTHER" id="PTHR22642:SF2">
    <property type="entry name" value="PROTEIN LONG AFTER FAR-RED 3"/>
    <property type="match status" value="1"/>
</dbReference>
<proteinExistence type="predicted"/>
<dbReference type="Pfam" id="PF07969">
    <property type="entry name" value="Amidohydro_3"/>
    <property type="match status" value="1"/>
</dbReference>
<evidence type="ECO:0000313" key="2">
    <source>
        <dbReference type="EMBL" id="GFY90515.1"/>
    </source>
</evidence>
<name>A0A7J0EVN3_9ERIC</name>
<dbReference type="OrthoDB" id="3501663at2759"/>
<dbReference type="EMBL" id="BJWL01000007">
    <property type="protein sequence ID" value="GFY90515.1"/>
    <property type="molecule type" value="Genomic_DNA"/>
</dbReference>
<comment type="caution">
    <text evidence="2">The sequence shown here is derived from an EMBL/GenBank/DDBJ whole genome shotgun (WGS) entry which is preliminary data.</text>
</comment>
<dbReference type="Gene3D" id="3.10.310.70">
    <property type="match status" value="1"/>
</dbReference>
<evidence type="ECO:0000313" key="3">
    <source>
        <dbReference type="Proteomes" id="UP000585474"/>
    </source>
</evidence>
<gene>
    <name evidence="2" type="ORF">Acr_07g0007120</name>
</gene>
<sequence>MTEPLSILTLRFQLDLSSHSKQVMQLDLFSIYPPPLPSPLTGPRLHVLFRDQRDAIDLNHGSWLLGGGWNNELWGGELPIASWIDDVTPHNPVWLSRMDGHMGLANSLALKIAGITNYTEDPNGGAIMRTTDDGEPTGLLIDSAMMLVLSHIPEVSVDERREAFGKEPAILP</sequence>